<keyword evidence="2" id="KW-1185">Reference proteome</keyword>
<reference evidence="2" key="2">
    <citation type="submission" date="2015-01" db="EMBL/GenBank/DDBJ databases">
        <title>Evolutionary Origins and Diversification of the Mycorrhizal Mutualists.</title>
        <authorList>
            <consortium name="DOE Joint Genome Institute"/>
            <consortium name="Mycorrhizal Genomics Consortium"/>
            <person name="Kohler A."/>
            <person name="Kuo A."/>
            <person name="Nagy L.G."/>
            <person name="Floudas D."/>
            <person name="Copeland A."/>
            <person name="Barry K.W."/>
            <person name="Cichocki N."/>
            <person name="Veneault-Fourrey C."/>
            <person name="LaButti K."/>
            <person name="Lindquist E.A."/>
            <person name="Lipzen A."/>
            <person name="Lundell T."/>
            <person name="Morin E."/>
            <person name="Murat C."/>
            <person name="Riley R."/>
            <person name="Ohm R."/>
            <person name="Sun H."/>
            <person name="Tunlid A."/>
            <person name="Henrissat B."/>
            <person name="Grigoriev I.V."/>
            <person name="Hibbett D.S."/>
            <person name="Martin F."/>
        </authorList>
    </citation>
    <scope>NUCLEOTIDE SEQUENCE [LARGE SCALE GENOMIC DNA]</scope>
    <source>
        <strain evidence="2">LaAM-08-1</strain>
    </source>
</reference>
<dbReference type="Proteomes" id="UP000054477">
    <property type="component" value="Unassembled WGS sequence"/>
</dbReference>
<sequence length="131" mass="14102">MSLVTVSAIVKADASFAFPPYGLPANKSISVQKTNTTGQYQIMYDSVFASTPVVTVAQAWLESPGGSGGSTHDNAVVNEVTKLLNQAYTTVKVGDGSGNGQWRNFTIVITGYQNVDKKEEAGTYLNFYFNF</sequence>
<gene>
    <name evidence="1" type="ORF">K443DRAFT_105073</name>
</gene>
<dbReference type="HOGENOM" id="CLU_146168_0_0_1"/>
<dbReference type="AlphaFoldDB" id="A0A0C9X8P3"/>
<name>A0A0C9X8P3_9AGAR</name>
<dbReference type="OrthoDB" id="10305799at2759"/>
<reference evidence="1 2" key="1">
    <citation type="submission" date="2014-04" db="EMBL/GenBank/DDBJ databases">
        <authorList>
            <consortium name="DOE Joint Genome Institute"/>
            <person name="Kuo A."/>
            <person name="Kohler A."/>
            <person name="Nagy L.G."/>
            <person name="Floudas D."/>
            <person name="Copeland A."/>
            <person name="Barry K.W."/>
            <person name="Cichocki N."/>
            <person name="Veneault-Fourrey C."/>
            <person name="LaButti K."/>
            <person name="Lindquist E.A."/>
            <person name="Lipzen A."/>
            <person name="Lundell T."/>
            <person name="Morin E."/>
            <person name="Murat C."/>
            <person name="Sun H."/>
            <person name="Tunlid A."/>
            <person name="Henrissat B."/>
            <person name="Grigoriev I.V."/>
            <person name="Hibbett D.S."/>
            <person name="Martin F."/>
            <person name="Nordberg H.P."/>
            <person name="Cantor M.N."/>
            <person name="Hua S.X."/>
        </authorList>
    </citation>
    <scope>NUCLEOTIDE SEQUENCE [LARGE SCALE GENOMIC DNA]</scope>
    <source>
        <strain evidence="1 2">LaAM-08-1</strain>
    </source>
</reference>
<accession>A0A0C9X8P3</accession>
<organism evidence="1 2">
    <name type="scientific">Laccaria amethystina LaAM-08-1</name>
    <dbReference type="NCBI Taxonomy" id="1095629"/>
    <lineage>
        <taxon>Eukaryota</taxon>
        <taxon>Fungi</taxon>
        <taxon>Dikarya</taxon>
        <taxon>Basidiomycota</taxon>
        <taxon>Agaricomycotina</taxon>
        <taxon>Agaricomycetes</taxon>
        <taxon>Agaricomycetidae</taxon>
        <taxon>Agaricales</taxon>
        <taxon>Agaricineae</taxon>
        <taxon>Hydnangiaceae</taxon>
        <taxon>Laccaria</taxon>
    </lineage>
</organism>
<proteinExistence type="predicted"/>
<evidence type="ECO:0000313" key="1">
    <source>
        <dbReference type="EMBL" id="KIJ97788.1"/>
    </source>
</evidence>
<evidence type="ECO:0000313" key="2">
    <source>
        <dbReference type="Proteomes" id="UP000054477"/>
    </source>
</evidence>
<dbReference type="EMBL" id="KN838684">
    <property type="protein sequence ID" value="KIJ97788.1"/>
    <property type="molecule type" value="Genomic_DNA"/>
</dbReference>
<protein>
    <submittedName>
        <fullName evidence="1">Uncharacterized protein</fullName>
    </submittedName>
</protein>